<feature type="coiled-coil region" evidence="7">
    <location>
        <begin position="170"/>
        <end position="197"/>
    </location>
</feature>
<keyword evidence="3" id="KW-0690">Ribosome biogenesis</keyword>
<keyword evidence="7" id="KW-0175">Coiled coil</keyword>
<feature type="compositionally biased region" description="Basic and acidic residues" evidence="8">
    <location>
        <begin position="378"/>
        <end position="400"/>
    </location>
</feature>
<comment type="subcellular location">
    <subcellularLocation>
        <location evidence="1">Nucleus</location>
        <location evidence="1">Nucleolus</location>
    </subcellularLocation>
</comment>
<feature type="region of interest" description="Disordered" evidence="8">
    <location>
        <begin position="1"/>
        <end position="24"/>
    </location>
</feature>
<dbReference type="PANTHER" id="PTHR23183:SF0">
    <property type="entry name" value="NUCLEOLAR PROTEIN 14"/>
    <property type="match status" value="1"/>
</dbReference>
<feature type="compositionally biased region" description="Acidic residues" evidence="8">
    <location>
        <begin position="367"/>
        <end position="377"/>
    </location>
</feature>
<evidence type="ECO:0000256" key="8">
    <source>
        <dbReference type="SAM" id="MobiDB-lite"/>
    </source>
</evidence>
<proteinExistence type="inferred from homology"/>
<name>A0A8D8K4K3_CULPI</name>
<keyword evidence="5" id="KW-0539">Nucleus</keyword>
<feature type="compositionally biased region" description="Basic and acidic residues" evidence="8">
    <location>
        <begin position="253"/>
        <end position="270"/>
    </location>
</feature>
<evidence type="ECO:0000256" key="6">
    <source>
        <dbReference type="ARBA" id="ARBA00024695"/>
    </source>
</evidence>
<evidence type="ECO:0000256" key="3">
    <source>
        <dbReference type="ARBA" id="ARBA00022517"/>
    </source>
</evidence>
<keyword evidence="4" id="KW-0698">rRNA processing</keyword>
<sequence>MVKKNRISSDALLKKKSLQGVKRPNPFEIQTSKTKFNVLNRDTQTNRQTGLSGVQRARAIEKRKQTLGQEYLQKHKSNRFVDQRRDGRNMNREELMAERKSGASRRKEIYNLNDSVKLTHRGQTLEEIERFDDAVDNDIDSEDEGGQLDDEFTEAAHFGGGDTDNGRDRKTVIEEMIAESKRKKAEKQRENDEVFEMTQKLDKNWQSLAAVVGGHMKGDSERPKLDDYDKVMREMIFERRGKPADKLKSAEELAKIEREKQERLERERLARMAGVENGAKAKHRSADDLDDGYFVQPAVGSSEGVDVDRENGEDSSAYDPRNITKEAENGHGDAEDQAEEDESGSDSEDSEEGSDDEAADKDNLSDLVEDSDEDEPVDKEVNSSKASEEQNRRYLAQQKEREQAAAEVQLVFEMPKSYEELSSLLNRYSPIKRAIVFERILSSNNGRVVHLNKSRMISLFAFAVQYLNDCFASTLPATVSEAFETVSGLTPFLYDLAKMNPRETATCFQDVVREKQEEFRKRPRQYPPLDTLVFLKLVPLLFSASDFRHPVVSPALVFLSEILSRCQVRDRKDITAGMFLVTVALECTEQSDRILPAALNFLNGVIYMCAETKAIQVVKIVPPFKSFAPWSNLLVLEETVEDVEETKLSLRAEDFVTGAIDDSFKLRVLNTTLGMVRAVCSKLSKLDGAHHIVANFLPHLRRIDEELYPKVLQTALADTRQALQTLHDKPLHYLVAPEKKPKPLRLLEPKIEATYEDIRRRPKNQTLPLREQRRKLQSKVKKETRAAAREIRQDNEFLAKMRLHQRVAGDRERREKVKRIFSEATAQQGELKSYDRKAKYKK</sequence>
<feature type="region of interest" description="Disordered" evidence="8">
    <location>
        <begin position="253"/>
        <end position="400"/>
    </location>
</feature>
<dbReference type="Pfam" id="PF04147">
    <property type="entry name" value="Nop14"/>
    <property type="match status" value="1"/>
</dbReference>
<dbReference type="GO" id="GO:0032040">
    <property type="term" value="C:small-subunit processome"/>
    <property type="evidence" value="ECO:0007669"/>
    <property type="project" value="InterPro"/>
</dbReference>
<evidence type="ECO:0000256" key="1">
    <source>
        <dbReference type="ARBA" id="ARBA00004604"/>
    </source>
</evidence>
<dbReference type="GO" id="GO:0030692">
    <property type="term" value="C:Noc4p-Nop14p complex"/>
    <property type="evidence" value="ECO:0007669"/>
    <property type="project" value="TreeGrafter"/>
</dbReference>
<dbReference type="GO" id="GO:0030490">
    <property type="term" value="P:maturation of SSU-rRNA"/>
    <property type="evidence" value="ECO:0007669"/>
    <property type="project" value="TreeGrafter"/>
</dbReference>
<comment type="similarity">
    <text evidence="2">Belongs to the NOP14 family.</text>
</comment>
<organism evidence="9">
    <name type="scientific">Culex pipiens</name>
    <name type="common">House mosquito</name>
    <dbReference type="NCBI Taxonomy" id="7175"/>
    <lineage>
        <taxon>Eukaryota</taxon>
        <taxon>Metazoa</taxon>
        <taxon>Ecdysozoa</taxon>
        <taxon>Arthropoda</taxon>
        <taxon>Hexapoda</taxon>
        <taxon>Insecta</taxon>
        <taxon>Pterygota</taxon>
        <taxon>Neoptera</taxon>
        <taxon>Endopterygota</taxon>
        <taxon>Diptera</taxon>
        <taxon>Nematocera</taxon>
        <taxon>Culicoidea</taxon>
        <taxon>Culicidae</taxon>
        <taxon>Culicinae</taxon>
        <taxon>Culicini</taxon>
        <taxon>Culex</taxon>
        <taxon>Culex</taxon>
    </lineage>
</organism>
<dbReference type="PANTHER" id="PTHR23183">
    <property type="entry name" value="NOP14"/>
    <property type="match status" value="1"/>
</dbReference>
<reference evidence="9" key="1">
    <citation type="submission" date="2021-05" db="EMBL/GenBank/DDBJ databases">
        <authorList>
            <person name="Alioto T."/>
            <person name="Alioto T."/>
            <person name="Gomez Garrido J."/>
        </authorList>
    </citation>
    <scope>NUCLEOTIDE SEQUENCE</scope>
</reference>
<comment type="function">
    <text evidence="6">Involved in nucleolar processing of pre-18S ribosomal RNA. Has a role in the nuclear export of 40S pre-ribosomal subunit to the cytoplasm.</text>
</comment>
<dbReference type="EMBL" id="HBUE01203946">
    <property type="protein sequence ID" value="CAG6531099.1"/>
    <property type="molecule type" value="Transcribed_RNA"/>
</dbReference>
<protein>
    <submittedName>
        <fullName evidence="9">Nucleolar protein 14</fullName>
    </submittedName>
</protein>
<evidence type="ECO:0000256" key="5">
    <source>
        <dbReference type="ARBA" id="ARBA00023242"/>
    </source>
</evidence>
<dbReference type="AlphaFoldDB" id="A0A8D8K4K3"/>
<dbReference type="InterPro" id="IPR007276">
    <property type="entry name" value="Nop14"/>
</dbReference>
<evidence type="ECO:0000256" key="7">
    <source>
        <dbReference type="SAM" id="Coils"/>
    </source>
</evidence>
<dbReference type="EMBL" id="HBUE01310174">
    <property type="protein sequence ID" value="CAG6582941.1"/>
    <property type="molecule type" value="Transcribed_RNA"/>
</dbReference>
<evidence type="ECO:0000256" key="4">
    <source>
        <dbReference type="ARBA" id="ARBA00022552"/>
    </source>
</evidence>
<evidence type="ECO:0000256" key="2">
    <source>
        <dbReference type="ARBA" id="ARBA00007466"/>
    </source>
</evidence>
<feature type="compositionally biased region" description="Acidic residues" evidence="8">
    <location>
        <begin position="335"/>
        <end position="359"/>
    </location>
</feature>
<evidence type="ECO:0000313" key="9">
    <source>
        <dbReference type="EMBL" id="CAG6582941.1"/>
    </source>
</evidence>
<feature type="compositionally biased region" description="Basic and acidic residues" evidence="8">
    <location>
        <begin position="322"/>
        <end position="334"/>
    </location>
</feature>
<accession>A0A8D8K4K3</accession>